<feature type="binding site" evidence="10">
    <location>
        <position position="470"/>
    </location>
    <ligand>
        <name>Mn(2+)</name>
        <dbReference type="ChEBI" id="CHEBI:29035"/>
    </ligand>
</feature>
<evidence type="ECO:0000256" key="9">
    <source>
        <dbReference type="PIRSR" id="PIRSR005091-2"/>
    </source>
</evidence>
<keyword evidence="3 7" id="KW-1003">Cell membrane</keyword>
<organism evidence="13 14">
    <name type="scientific">Salipaludibacillus neizhouensis</name>
    <dbReference type="NCBI Taxonomy" id="885475"/>
    <lineage>
        <taxon>Bacteria</taxon>
        <taxon>Bacillati</taxon>
        <taxon>Bacillota</taxon>
        <taxon>Bacilli</taxon>
        <taxon>Bacillales</taxon>
        <taxon>Bacillaceae</taxon>
    </lineage>
</organism>
<evidence type="ECO:0000256" key="1">
    <source>
        <dbReference type="ARBA" id="ARBA00004651"/>
    </source>
</evidence>
<comment type="caution">
    <text evidence="13">The sequence shown here is derived from an EMBL/GenBank/DDBJ whole genome shotgun (WGS) entry which is preliminary data.</text>
</comment>
<feature type="binding site" evidence="9">
    <location>
        <position position="410"/>
    </location>
    <ligand>
        <name>substrate</name>
    </ligand>
</feature>
<feature type="transmembrane region" description="Helical" evidence="11">
    <location>
        <begin position="156"/>
        <end position="172"/>
    </location>
</feature>
<reference evidence="13 14" key="1">
    <citation type="submission" date="2017-10" db="EMBL/GenBank/DDBJ databases">
        <title>Bacillus sp. nov., a halophilic bacterium isolated from a Keqin Lake.</title>
        <authorList>
            <person name="Wang H."/>
        </authorList>
    </citation>
    <scope>NUCLEOTIDE SEQUENCE [LARGE SCALE GENOMIC DNA]</scope>
    <source>
        <strain evidence="13 14">KCTC 13187</strain>
    </source>
</reference>
<feature type="binding site" evidence="10">
    <location>
        <position position="469"/>
    </location>
    <ligand>
        <name>Mn(2+)</name>
        <dbReference type="ChEBI" id="CHEBI:29035"/>
    </ligand>
</feature>
<evidence type="ECO:0000256" key="10">
    <source>
        <dbReference type="PIRSR" id="PIRSR005091-3"/>
    </source>
</evidence>
<dbReference type="PIRSF" id="PIRSF005091">
    <property type="entry name" value="Mmb_sulf_HI1246"/>
    <property type="match status" value="1"/>
</dbReference>
<evidence type="ECO:0000256" key="5">
    <source>
        <dbReference type="ARBA" id="ARBA00022989"/>
    </source>
</evidence>
<dbReference type="EMBL" id="PDOE01000002">
    <property type="protein sequence ID" value="RKL67933.1"/>
    <property type="molecule type" value="Genomic_DNA"/>
</dbReference>
<evidence type="ECO:0000313" key="14">
    <source>
        <dbReference type="Proteomes" id="UP000281498"/>
    </source>
</evidence>
<proteinExistence type="inferred from homology"/>
<evidence type="ECO:0000256" key="2">
    <source>
        <dbReference type="ARBA" id="ARBA00009983"/>
    </source>
</evidence>
<evidence type="ECO:0000256" key="11">
    <source>
        <dbReference type="SAM" id="Phobius"/>
    </source>
</evidence>
<accession>A0A3A9KE79</accession>
<comment type="similarity">
    <text evidence="2 7">Belongs to the LTA synthase family.</text>
</comment>
<dbReference type="CDD" id="cd16015">
    <property type="entry name" value="LTA_synthase"/>
    <property type="match status" value="1"/>
</dbReference>
<comment type="subcellular location">
    <subcellularLocation>
        <location evidence="1">Cell membrane</location>
        <topology evidence="1">Multi-pass membrane protein</topology>
    </subcellularLocation>
</comment>
<evidence type="ECO:0000256" key="7">
    <source>
        <dbReference type="PIRNR" id="PIRNR005091"/>
    </source>
</evidence>
<dbReference type="OrthoDB" id="5901192at2"/>
<dbReference type="InterPro" id="IPR050448">
    <property type="entry name" value="OpgB/LTA_synthase_biosynth"/>
</dbReference>
<dbReference type="Gene3D" id="3.30.1120.170">
    <property type="match status" value="1"/>
</dbReference>
<dbReference type="GO" id="GO:0046872">
    <property type="term" value="F:metal ion binding"/>
    <property type="evidence" value="ECO:0007669"/>
    <property type="project" value="UniProtKB-KW"/>
</dbReference>
<feature type="transmembrane region" description="Helical" evidence="11">
    <location>
        <begin position="117"/>
        <end position="136"/>
    </location>
</feature>
<keyword evidence="4 11" id="KW-0812">Transmembrane</keyword>
<keyword evidence="14" id="KW-1185">Reference proteome</keyword>
<dbReference type="Proteomes" id="UP000281498">
    <property type="component" value="Unassembled WGS sequence"/>
</dbReference>
<feature type="active site" evidence="8">
    <location>
        <position position="295"/>
    </location>
</feature>
<dbReference type="InterPro" id="IPR012160">
    <property type="entry name" value="LtaS-like"/>
</dbReference>
<evidence type="ECO:0000256" key="4">
    <source>
        <dbReference type="ARBA" id="ARBA00022692"/>
    </source>
</evidence>
<evidence type="ECO:0000313" key="13">
    <source>
        <dbReference type="EMBL" id="RKL67933.1"/>
    </source>
</evidence>
<evidence type="ECO:0000259" key="12">
    <source>
        <dbReference type="Pfam" id="PF00884"/>
    </source>
</evidence>
<evidence type="ECO:0000256" key="6">
    <source>
        <dbReference type="ARBA" id="ARBA00023136"/>
    </source>
</evidence>
<keyword evidence="5 11" id="KW-1133">Transmembrane helix</keyword>
<gene>
    <name evidence="13" type="ORF">CR203_05350</name>
</gene>
<protein>
    <recommendedName>
        <fullName evidence="12">Sulfatase N-terminal domain-containing protein</fullName>
    </recommendedName>
</protein>
<dbReference type="InterPro" id="IPR000917">
    <property type="entry name" value="Sulfatase_N"/>
</dbReference>
<dbReference type="RefSeq" id="WP_110938272.1">
    <property type="nucleotide sequence ID" value="NZ_KZ614147.1"/>
</dbReference>
<dbReference type="InterPro" id="IPR017850">
    <property type="entry name" value="Alkaline_phosphatase_core_sf"/>
</dbReference>
<evidence type="ECO:0000256" key="8">
    <source>
        <dbReference type="PIRSR" id="PIRSR005091-1"/>
    </source>
</evidence>
<dbReference type="Pfam" id="PF00884">
    <property type="entry name" value="Sulfatase"/>
    <property type="match status" value="1"/>
</dbReference>
<sequence length="617" mass="70891">MINFYQQHKFMWFCLGILWLKTFVVSSLTFDLTINQFLEALIFAVNPLAFLLVVFSLGLLLKTSRQRPYYFIVSLFLTIILYSNAVYYREFTDIITLPMLVMSGNAGDLSTSVLELVNGYDMLFFLDLVVIGIFMVKKPNFLPVNKAIFKKSKSKYALIALVVATIIAGGQLDSTNKETDTFNRDQIIKNLGVYNFYVYDAYLHLTTNSQTAFADRDDWDLIEDHLDKYHVEPNAELSGVAEGMNVVMVSMESVESFVINETMENGDEITPFLNDLIEDSFYFENIYDQSGQGKTSDTEFMMSNSMYPLGRGAVFHTHAENEYAPLQRGLNDKGYFTASYHANDETFYNRNVMYQNLGYERYYDIDSYDVTEENSVGWGLKDIDFIEQSMKYLKQAPQPFFATLLTLTNHFPYELDPEDQYIDPFESESDIVSRYFPTVRYTDEAMRVMFEEMKETGLYENTIFVIYGDHYGIAESHYEELSEFVGYEITDDKARKLDRVPVIIHVPGLEGKTIDTVGGQIDVMPTLVNLLGISEDEHVMFGRDLLAEKRDDFVVQRDGSVITDEIIYTKDTCFDAVDGSVLAMESCTSAYDRGQNELIYSDKIIYGDLIRFHENSE</sequence>
<feature type="transmembrane region" description="Helical" evidence="11">
    <location>
        <begin position="12"/>
        <end position="34"/>
    </location>
</feature>
<dbReference type="PANTHER" id="PTHR47371:SF1">
    <property type="entry name" value="LIPOTEICHOIC ACID SYNTHASE-LIKE YQGS"/>
    <property type="match status" value="1"/>
</dbReference>
<feature type="domain" description="Sulfatase N-terminal" evidence="12">
    <location>
        <begin position="245"/>
        <end position="533"/>
    </location>
</feature>
<dbReference type="SUPFAM" id="SSF53649">
    <property type="entry name" value="Alkaline phosphatase-like"/>
    <property type="match status" value="1"/>
</dbReference>
<name>A0A3A9KE79_9BACI</name>
<dbReference type="Gene3D" id="3.40.720.10">
    <property type="entry name" value="Alkaline Phosphatase, subunit A"/>
    <property type="match status" value="1"/>
</dbReference>
<dbReference type="AlphaFoldDB" id="A0A3A9KE79"/>
<dbReference type="GO" id="GO:0005886">
    <property type="term" value="C:plasma membrane"/>
    <property type="evidence" value="ECO:0007669"/>
    <property type="project" value="UniProtKB-SubCell"/>
</dbReference>
<evidence type="ECO:0000256" key="3">
    <source>
        <dbReference type="ARBA" id="ARBA00022475"/>
    </source>
</evidence>
<feature type="binding site" evidence="10">
    <location>
        <position position="252"/>
    </location>
    <ligand>
        <name>Mn(2+)</name>
        <dbReference type="ChEBI" id="CHEBI:29035"/>
    </ligand>
</feature>
<keyword evidence="6 7" id="KW-0472">Membrane</keyword>
<feature type="transmembrane region" description="Helical" evidence="11">
    <location>
        <begin position="68"/>
        <end position="88"/>
    </location>
</feature>
<keyword evidence="9" id="KW-0479">Metal-binding</keyword>
<dbReference type="PANTHER" id="PTHR47371">
    <property type="entry name" value="LIPOTEICHOIC ACID SYNTHASE"/>
    <property type="match status" value="1"/>
</dbReference>
<keyword evidence="9" id="KW-0464">Manganese</keyword>
<feature type="transmembrane region" description="Helical" evidence="11">
    <location>
        <begin position="40"/>
        <end position="61"/>
    </location>
</feature>
<feature type="binding site" evidence="10">
    <location>
        <position position="295"/>
    </location>
    <ligand>
        <name>Mn(2+)</name>
        <dbReference type="ChEBI" id="CHEBI:29035"/>
    </ligand>
</feature>